<accession>A0AAW6TY42</accession>
<reference evidence="1" key="1">
    <citation type="submission" date="2023-05" db="EMBL/GenBank/DDBJ databases">
        <title>Anaerotaeda fermentans gen. nov., sp. nov., a novel anaerobic planctomycete of the new family within the order Sedimentisphaerales isolated from Taman Peninsula, Russia.</title>
        <authorList>
            <person name="Khomyakova M.A."/>
            <person name="Merkel A.Y."/>
            <person name="Slobodkin A.I."/>
        </authorList>
    </citation>
    <scope>NUCLEOTIDE SEQUENCE</scope>
    <source>
        <strain evidence="1">M17dextr</strain>
    </source>
</reference>
<dbReference type="PANTHER" id="PTHR43434">
    <property type="entry name" value="PHOSPHOGLYCOLATE PHOSPHATASE"/>
    <property type="match status" value="1"/>
</dbReference>
<organism evidence="1 2">
    <name type="scientific">Anaerobaca lacustris</name>
    <dbReference type="NCBI Taxonomy" id="3044600"/>
    <lineage>
        <taxon>Bacteria</taxon>
        <taxon>Pseudomonadati</taxon>
        <taxon>Planctomycetota</taxon>
        <taxon>Phycisphaerae</taxon>
        <taxon>Sedimentisphaerales</taxon>
        <taxon>Anaerobacaceae</taxon>
        <taxon>Anaerobaca</taxon>
    </lineage>
</organism>
<dbReference type="InterPro" id="IPR023198">
    <property type="entry name" value="PGP-like_dom2"/>
</dbReference>
<dbReference type="PANTHER" id="PTHR43434:SF13">
    <property type="entry name" value="PHOSPHOGLYCOLATE PHOSPHATASE"/>
    <property type="match status" value="1"/>
</dbReference>
<keyword evidence="1" id="KW-0378">Hydrolase</keyword>
<dbReference type="SFLD" id="SFLDS00003">
    <property type="entry name" value="Haloacid_Dehalogenase"/>
    <property type="match status" value="1"/>
</dbReference>
<sequence length="209" mass="23279">MKYRLIIFDFDGTLADTFGWFALTINKIAEKYHFRKVDPSEHDTVRGFDARAVLKYLGVPMWKIPLIAGHMRKLMSHDIHDIRLFEGIEGLLRRLASMGATLAVVSSNSRANIRHVLGAEVAALIAYYECGVSVFGKEAKLKKILRQSGIPPCETIYIGDEIRDCEAARDMGIAFGGASWGYTMPDALRARAGDDVFARIDDILDRIAG</sequence>
<dbReference type="Pfam" id="PF13419">
    <property type="entry name" value="HAD_2"/>
    <property type="match status" value="1"/>
</dbReference>
<dbReference type="SUPFAM" id="SSF56784">
    <property type="entry name" value="HAD-like"/>
    <property type="match status" value="1"/>
</dbReference>
<dbReference type="Gene3D" id="3.40.50.1000">
    <property type="entry name" value="HAD superfamily/HAD-like"/>
    <property type="match status" value="1"/>
</dbReference>
<protein>
    <submittedName>
        <fullName evidence="1">HAD hydrolase-like protein</fullName>
    </submittedName>
</protein>
<dbReference type="GO" id="GO:0005829">
    <property type="term" value="C:cytosol"/>
    <property type="evidence" value="ECO:0007669"/>
    <property type="project" value="TreeGrafter"/>
</dbReference>
<comment type="caution">
    <text evidence="1">The sequence shown here is derived from an EMBL/GenBank/DDBJ whole genome shotgun (WGS) entry which is preliminary data.</text>
</comment>
<dbReference type="InterPro" id="IPR023214">
    <property type="entry name" value="HAD_sf"/>
</dbReference>
<dbReference type="InterPro" id="IPR041492">
    <property type="entry name" value="HAD_2"/>
</dbReference>
<dbReference type="GO" id="GO:0008967">
    <property type="term" value="F:phosphoglycolate phosphatase activity"/>
    <property type="evidence" value="ECO:0007669"/>
    <property type="project" value="TreeGrafter"/>
</dbReference>
<dbReference type="InterPro" id="IPR036412">
    <property type="entry name" value="HAD-like_sf"/>
</dbReference>
<dbReference type="Gene3D" id="1.10.150.240">
    <property type="entry name" value="Putative phosphatase, domain 2"/>
    <property type="match status" value="1"/>
</dbReference>
<dbReference type="AlphaFoldDB" id="A0AAW6TY42"/>
<gene>
    <name evidence="1" type="ORF">QJ522_06255</name>
</gene>
<dbReference type="GO" id="GO:0006281">
    <property type="term" value="P:DNA repair"/>
    <property type="evidence" value="ECO:0007669"/>
    <property type="project" value="TreeGrafter"/>
</dbReference>
<keyword evidence="2" id="KW-1185">Reference proteome</keyword>
<dbReference type="Proteomes" id="UP001431776">
    <property type="component" value="Unassembled WGS sequence"/>
</dbReference>
<evidence type="ECO:0000313" key="1">
    <source>
        <dbReference type="EMBL" id="MDI6448639.1"/>
    </source>
</evidence>
<proteinExistence type="predicted"/>
<dbReference type="InterPro" id="IPR050155">
    <property type="entry name" value="HAD-like_hydrolase_sf"/>
</dbReference>
<name>A0AAW6TY42_9BACT</name>
<dbReference type="EMBL" id="JASCXX010000005">
    <property type="protein sequence ID" value="MDI6448639.1"/>
    <property type="molecule type" value="Genomic_DNA"/>
</dbReference>
<evidence type="ECO:0000313" key="2">
    <source>
        <dbReference type="Proteomes" id="UP001431776"/>
    </source>
</evidence>
<dbReference type="RefSeq" id="WP_349244049.1">
    <property type="nucleotide sequence ID" value="NZ_JASCXX010000005.1"/>
</dbReference>
<dbReference type="SFLD" id="SFLDG01129">
    <property type="entry name" value="C1.5:_HAD__Beta-PGM__Phosphata"/>
    <property type="match status" value="1"/>
</dbReference>